<keyword evidence="1" id="KW-1133">Transmembrane helix</keyword>
<keyword evidence="1" id="KW-0812">Transmembrane</keyword>
<keyword evidence="1" id="KW-0472">Membrane</keyword>
<dbReference type="AlphaFoldDB" id="A0AAD1YFX2"/>
<proteinExistence type="predicted"/>
<gene>
    <name evidence="2" type="ORF">CNEO2_390017</name>
</gene>
<feature type="transmembrane region" description="Helical" evidence="1">
    <location>
        <begin position="20"/>
        <end position="42"/>
    </location>
</feature>
<dbReference type="Proteomes" id="UP001189143">
    <property type="component" value="Unassembled WGS sequence"/>
</dbReference>
<dbReference type="EMBL" id="CAMTCP010000236">
    <property type="protein sequence ID" value="CAI3616079.1"/>
    <property type="molecule type" value="Genomic_DNA"/>
</dbReference>
<organism evidence="2 3">
    <name type="scientific">Clostridium neonatale</name>
    <dbReference type="NCBI Taxonomy" id="137838"/>
    <lineage>
        <taxon>Bacteria</taxon>
        <taxon>Bacillati</taxon>
        <taxon>Bacillota</taxon>
        <taxon>Clostridia</taxon>
        <taxon>Eubacteriales</taxon>
        <taxon>Clostridiaceae</taxon>
        <taxon>Clostridium</taxon>
    </lineage>
</organism>
<sequence>MIILSKFMRNYLSKRNLNYLNYFVSFPLFIYSNIVFNIIQLFC</sequence>
<accession>A0AAD1YFX2</accession>
<comment type="caution">
    <text evidence="2">The sequence shown here is derived from an EMBL/GenBank/DDBJ whole genome shotgun (WGS) entry which is preliminary data.</text>
</comment>
<name>A0AAD1YFX2_9CLOT</name>
<evidence type="ECO:0000256" key="1">
    <source>
        <dbReference type="SAM" id="Phobius"/>
    </source>
</evidence>
<evidence type="ECO:0000313" key="2">
    <source>
        <dbReference type="EMBL" id="CAI3616079.1"/>
    </source>
</evidence>
<evidence type="ECO:0000313" key="3">
    <source>
        <dbReference type="Proteomes" id="UP001189143"/>
    </source>
</evidence>
<protein>
    <submittedName>
        <fullName evidence="2">Uncharacterized protein</fullName>
    </submittedName>
</protein>
<reference evidence="2" key="1">
    <citation type="submission" date="2022-10" db="EMBL/GenBank/DDBJ databases">
        <authorList>
            <person name="Aires J."/>
            <person name="Mesa V."/>
        </authorList>
    </citation>
    <scope>NUCLEOTIDE SEQUENCE</scope>
    <source>
        <strain evidence="2">Clostridium neonatale JD116</strain>
    </source>
</reference>